<sequence>MVKSIVFDAYGTLFDVYAVSTVSEKRFPGNGKIISRVWRQKQLEYTWLRSLMGRYADFEQVNQDALRFTLNKLGKSYTKTDLDVLLSSYLTLPPHPETGDALRALRSVRKMILSDGTEAMLLPLVDNARLTSCFDRILSVDTVKVYKPDPKVYEFAVSASKVSKEEILFVSSNGWDVAGSKSFGFKVAWVNRSKEPIEELGQHPDYIVSNLMELTRIID</sequence>
<accession>A0ABY6ZAV2</accession>
<keyword evidence="4" id="KW-1185">Reference proteome</keyword>
<dbReference type="Pfam" id="PF00702">
    <property type="entry name" value="Hydrolase"/>
    <property type="match status" value="1"/>
</dbReference>
<dbReference type="PANTHER" id="PTHR43316">
    <property type="entry name" value="HYDROLASE, HALOACID DELAHOGENASE-RELATED"/>
    <property type="match status" value="1"/>
</dbReference>
<dbReference type="InterPro" id="IPR006439">
    <property type="entry name" value="HAD-SF_hydro_IA"/>
</dbReference>
<dbReference type="NCBIfam" id="TIGR01428">
    <property type="entry name" value="HAD_type_II"/>
    <property type="match status" value="1"/>
</dbReference>
<dbReference type="Gene3D" id="3.40.50.1000">
    <property type="entry name" value="HAD superfamily/HAD-like"/>
    <property type="match status" value="1"/>
</dbReference>
<dbReference type="InterPro" id="IPR023198">
    <property type="entry name" value="PGP-like_dom2"/>
</dbReference>
<reference evidence="3" key="1">
    <citation type="submission" date="2022-08" db="EMBL/GenBank/DDBJ databases">
        <title>Alicyclobacillus fastidiosus DSM 17978, complete genome.</title>
        <authorList>
            <person name="Wang Q."/>
            <person name="Cai R."/>
            <person name="Wang Z."/>
        </authorList>
    </citation>
    <scope>NUCLEOTIDE SEQUENCE</scope>
    <source>
        <strain evidence="3">DSM 17978</strain>
    </source>
</reference>
<dbReference type="InterPro" id="IPR051540">
    <property type="entry name" value="S-2-haloacid_dehalogenase"/>
</dbReference>
<dbReference type="InterPro" id="IPR023214">
    <property type="entry name" value="HAD_sf"/>
</dbReference>
<comment type="similarity">
    <text evidence="1">Belongs to the HAD-like hydrolase superfamily. S-2-haloalkanoic acid dehalogenase family.</text>
</comment>
<dbReference type="SFLD" id="SFLDG01135">
    <property type="entry name" value="C1.5.6:_HAD__Beta-PGM__Phospha"/>
    <property type="match status" value="1"/>
</dbReference>
<proteinExistence type="inferred from homology"/>
<dbReference type="RefSeq" id="WP_268003907.1">
    <property type="nucleotide sequence ID" value="NZ_BSUT01000001.1"/>
</dbReference>
<evidence type="ECO:0000256" key="2">
    <source>
        <dbReference type="ARBA" id="ARBA00022801"/>
    </source>
</evidence>
<dbReference type="SFLD" id="SFLDG01129">
    <property type="entry name" value="C1.5:_HAD__Beta-PGM__Phosphata"/>
    <property type="match status" value="1"/>
</dbReference>
<evidence type="ECO:0000313" key="4">
    <source>
        <dbReference type="Proteomes" id="UP001164761"/>
    </source>
</evidence>
<dbReference type="PRINTS" id="PR00413">
    <property type="entry name" value="HADHALOGNASE"/>
</dbReference>
<dbReference type="InterPro" id="IPR036412">
    <property type="entry name" value="HAD-like_sf"/>
</dbReference>
<dbReference type="InterPro" id="IPR006328">
    <property type="entry name" value="2-HAD"/>
</dbReference>
<dbReference type="PANTHER" id="PTHR43316:SF3">
    <property type="entry name" value="HALOACID DEHALOGENASE, TYPE II (AFU_ORTHOLOGUE AFUA_2G07750)-RELATED"/>
    <property type="match status" value="1"/>
</dbReference>
<evidence type="ECO:0000313" key="3">
    <source>
        <dbReference type="EMBL" id="WAH40009.1"/>
    </source>
</evidence>
<dbReference type="NCBIfam" id="TIGR01493">
    <property type="entry name" value="HAD-SF-IA-v2"/>
    <property type="match status" value="1"/>
</dbReference>
<name>A0ABY6ZAV2_9BACL</name>
<dbReference type="Gene3D" id="1.10.150.240">
    <property type="entry name" value="Putative phosphatase, domain 2"/>
    <property type="match status" value="1"/>
</dbReference>
<dbReference type="Proteomes" id="UP001164761">
    <property type="component" value="Chromosome"/>
</dbReference>
<dbReference type="SFLD" id="SFLDS00003">
    <property type="entry name" value="Haloacid_Dehalogenase"/>
    <property type="match status" value="1"/>
</dbReference>
<organism evidence="3 4">
    <name type="scientific">Alicyclobacillus fastidiosus</name>
    <dbReference type="NCBI Taxonomy" id="392011"/>
    <lineage>
        <taxon>Bacteria</taxon>
        <taxon>Bacillati</taxon>
        <taxon>Bacillota</taxon>
        <taxon>Bacilli</taxon>
        <taxon>Bacillales</taxon>
        <taxon>Alicyclobacillaceae</taxon>
        <taxon>Alicyclobacillus</taxon>
    </lineage>
</organism>
<keyword evidence="2" id="KW-0378">Hydrolase</keyword>
<dbReference type="SFLD" id="SFLDF00045">
    <property type="entry name" value="2-haloacid_dehalogenase"/>
    <property type="match status" value="1"/>
</dbReference>
<dbReference type="SUPFAM" id="SSF56784">
    <property type="entry name" value="HAD-like"/>
    <property type="match status" value="1"/>
</dbReference>
<dbReference type="CDD" id="cd02588">
    <property type="entry name" value="HAD_L2-DEX"/>
    <property type="match status" value="1"/>
</dbReference>
<evidence type="ECO:0000256" key="1">
    <source>
        <dbReference type="ARBA" id="ARBA00008106"/>
    </source>
</evidence>
<dbReference type="EMBL" id="CP104067">
    <property type="protein sequence ID" value="WAH40009.1"/>
    <property type="molecule type" value="Genomic_DNA"/>
</dbReference>
<gene>
    <name evidence="3" type="ORF">NZD89_16585</name>
</gene>
<protein>
    <submittedName>
        <fullName evidence="3">Haloacid dehalogenase type II</fullName>
    </submittedName>
</protein>